<dbReference type="GO" id="GO:0005886">
    <property type="term" value="C:plasma membrane"/>
    <property type="evidence" value="ECO:0007669"/>
    <property type="project" value="TreeGrafter"/>
</dbReference>
<feature type="transmembrane region" description="Helical" evidence="7">
    <location>
        <begin position="164"/>
        <end position="188"/>
    </location>
</feature>
<evidence type="ECO:0000313" key="9">
    <source>
        <dbReference type="Proteomes" id="UP000515211"/>
    </source>
</evidence>
<name>A0A9C6T2E7_ARADU</name>
<evidence type="ECO:0000256" key="8">
    <source>
        <dbReference type="SAM" id="SignalP"/>
    </source>
</evidence>
<dbReference type="GO" id="GO:0048316">
    <property type="term" value="P:seed development"/>
    <property type="evidence" value="ECO:0007669"/>
    <property type="project" value="TreeGrafter"/>
</dbReference>
<evidence type="ECO:0000256" key="2">
    <source>
        <dbReference type="ARBA" id="ARBA00010276"/>
    </source>
</evidence>
<dbReference type="Proteomes" id="UP000515211">
    <property type="component" value="Chromosome 8"/>
</dbReference>
<evidence type="ECO:0000256" key="5">
    <source>
        <dbReference type="ARBA" id="ARBA00022989"/>
    </source>
</evidence>
<evidence type="ECO:0000313" key="10">
    <source>
        <dbReference type="RefSeq" id="XP_052108611.1"/>
    </source>
</evidence>
<dbReference type="AlphaFoldDB" id="A0A9C6T2E7"/>
<dbReference type="PANTHER" id="PTHR31645:SF4">
    <property type="entry name" value="METAL-NICOTIANAMINE TRANSPORTER YSL3"/>
    <property type="match status" value="1"/>
</dbReference>
<comment type="similarity">
    <text evidence="2">Belongs to the YSL (TC 2.A.67.2) family.</text>
</comment>
<keyword evidence="8" id="KW-0732">Signal</keyword>
<dbReference type="GeneID" id="127741103"/>
<keyword evidence="4 7" id="KW-0812">Transmembrane</keyword>
<dbReference type="InterPro" id="IPR045035">
    <property type="entry name" value="YSL-like"/>
</dbReference>
<feature type="chain" id="PRO_5039369091" evidence="8">
    <location>
        <begin position="21"/>
        <end position="450"/>
    </location>
</feature>
<dbReference type="GO" id="GO:0035673">
    <property type="term" value="F:oligopeptide transmembrane transporter activity"/>
    <property type="evidence" value="ECO:0007669"/>
    <property type="project" value="InterPro"/>
</dbReference>
<evidence type="ECO:0000256" key="6">
    <source>
        <dbReference type="ARBA" id="ARBA00023136"/>
    </source>
</evidence>
<accession>A0A9C6T2E7</accession>
<dbReference type="GO" id="GO:0010039">
    <property type="term" value="P:response to iron ion"/>
    <property type="evidence" value="ECO:0007669"/>
    <property type="project" value="TreeGrafter"/>
</dbReference>
<dbReference type="PANTHER" id="PTHR31645">
    <property type="entry name" value="OLIGOPEPTIDE TRANSPORTER YGL114W-RELATED"/>
    <property type="match status" value="1"/>
</dbReference>
<dbReference type="Pfam" id="PF03169">
    <property type="entry name" value="OPT"/>
    <property type="match status" value="1"/>
</dbReference>
<reference evidence="9" key="2">
    <citation type="journal article" date="2016" name="Nat. Genet.">
        <title>The genome sequences of Arachis duranensis and Arachis ipaensis, the diploid ancestors of cultivated peanut.</title>
        <authorList>
            <person name="Bertioli D.J."/>
            <person name="Cannon S.B."/>
            <person name="Froenicke L."/>
            <person name="Huang G."/>
            <person name="Farmer A.D."/>
            <person name="Cannon E.K."/>
            <person name="Liu X."/>
            <person name="Gao D."/>
            <person name="Clevenger J."/>
            <person name="Dash S."/>
            <person name="Ren L."/>
            <person name="Moretzsohn M.C."/>
            <person name="Shirasawa K."/>
            <person name="Huang W."/>
            <person name="Vidigal B."/>
            <person name="Abernathy B."/>
            <person name="Chu Y."/>
            <person name="Niederhuth C.E."/>
            <person name="Umale P."/>
            <person name="Araujo A.C."/>
            <person name="Kozik A."/>
            <person name="Kim K.D."/>
            <person name="Burow M.D."/>
            <person name="Varshney R.K."/>
            <person name="Wang X."/>
            <person name="Zhang X."/>
            <person name="Barkley N."/>
            <person name="Guimaraes P.M."/>
            <person name="Isobe S."/>
            <person name="Guo B."/>
            <person name="Liao B."/>
            <person name="Stalker H.T."/>
            <person name="Schmitz R.J."/>
            <person name="Scheffler B.E."/>
            <person name="Leal-Bertioli S.C."/>
            <person name="Xun X."/>
            <person name="Jackson S.A."/>
            <person name="Michelmore R."/>
            <person name="Ozias-Akins P."/>
        </authorList>
    </citation>
    <scope>NUCLEOTIDE SEQUENCE [LARGE SCALE GENOMIC DNA]</scope>
    <source>
        <strain evidence="9">cv. V14167</strain>
    </source>
</reference>
<keyword evidence="6 7" id="KW-0472">Membrane</keyword>
<reference evidence="10" key="1">
    <citation type="journal article" date="2014" name="PLoS ONE">
        <title>Comparisons of De Novo Transcriptome Assemblers in Diploid and Polyploid Species Using Peanut (Arachis spp.) RNA-Seq Data.</title>
        <authorList>
            <person name="Chopra R."/>
            <person name="Burow G."/>
            <person name="Farmer A."/>
            <person name="Mudge J."/>
            <person name="Simpson C.E."/>
            <person name="Burow M.D."/>
        </authorList>
    </citation>
    <scope>NUCLEOTIDE SEQUENCE</scope>
</reference>
<sequence length="450" mass="49652">MKYFSLSFLWAFFQWFYAGGDHCGFVQFPTFGLKAWKNSFYFDFSMTYVGAGMICSHLVNVSLLVGAVVSWGIMWPQIRGQKGAWFPTNLPESSMKSLNGYKVFISIALLLGDGLYNFVKLICSAALRIHENKKRKNLDTCLHNKNQLPLDDLRRHEVFLRESIPVWLAAAGYIFFSVVCVIVIPLMIPQLKWYYVAVAYILAPALGFCNAYGAGLTDINMAYNYGKVALFMVAALVGKNDGVVSGLVACGLIKSIVSICSDLMHDFKTGHLTYTSPRSMLLSQAIGTAIGCVVAPLTFFLFYKAFDVGNPDGEYKAPYALIYRNMAILGVEGFSTLPQHCLQLCYGFFAFAIAANLVRDLSPKKVGRWIPLPMAMAVPFLVGGYFAIDMCVGSLVVYAWHKLKSEEASLMVPAVASGLICGDGLWILPSSILALFGVHPPMCMSFFSSK</sequence>
<dbReference type="NCBIfam" id="TIGR00728">
    <property type="entry name" value="OPT_sfam"/>
    <property type="match status" value="1"/>
</dbReference>
<gene>
    <name evidence="10" type="primary">LOC127741103</name>
</gene>
<dbReference type="RefSeq" id="XP_052108611.1">
    <property type="nucleotide sequence ID" value="XM_052252651.1"/>
</dbReference>
<feature type="transmembrane region" description="Helical" evidence="7">
    <location>
        <begin position="285"/>
        <end position="306"/>
    </location>
</feature>
<feature type="transmembrane region" description="Helical" evidence="7">
    <location>
        <begin position="337"/>
        <end position="358"/>
    </location>
</feature>
<feature type="transmembrane region" description="Helical" evidence="7">
    <location>
        <begin position="412"/>
        <end position="438"/>
    </location>
</feature>
<keyword evidence="3" id="KW-0813">Transport</keyword>
<dbReference type="GO" id="GO:0051980">
    <property type="term" value="F:iron-nicotianamine transmembrane transporter activity"/>
    <property type="evidence" value="ECO:0007669"/>
    <property type="project" value="TreeGrafter"/>
</dbReference>
<protein>
    <submittedName>
        <fullName evidence="10">Metal-nicotianamine transporter YSL3</fullName>
    </submittedName>
</protein>
<evidence type="ECO:0000256" key="3">
    <source>
        <dbReference type="ARBA" id="ARBA00022448"/>
    </source>
</evidence>
<feature type="transmembrane region" description="Helical" evidence="7">
    <location>
        <begin position="194"/>
        <end position="214"/>
    </location>
</feature>
<evidence type="ECO:0000256" key="1">
    <source>
        <dbReference type="ARBA" id="ARBA00004141"/>
    </source>
</evidence>
<feature type="transmembrane region" description="Helical" evidence="7">
    <location>
        <begin position="44"/>
        <end position="73"/>
    </location>
</feature>
<proteinExistence type="inferred from homology"/>
<keyword evidence="5 7" id="KW-1133">Transmembrane helix</keyword>
<comment type="subcellular location">
    <subcellularLocation>
        <location evidence="1">Membrane</location>
        <topology evidence="1">Multi-pass membrane protein</topology>
    </subcellularLocation>
</comment>
<organism evidence="9 10">
    <name type="scientific">Arachis duranensis</name>
    <name type="common">Wild peanut</name>
    <dbReference type="NCBI Taxonomy" id="130453"/>
    <lineage>
        <taxon>Eukaryota</taxon>
        <taxon>Viridiplantae</taxon>
        <taxon>Streptophyta</taxon>
        <taxon>Embryophyta</taxon>
        <taxon>Tracheophyta</taxon>
        <taxon>Spermatophyta</taxon>
        <taxon>Magnoliopsida</taxon>
        <taxon>eudicotyledons</taxon>
        <taxon>Gunneridae</taxon>
        <taxon>Pentapetalae</taxon>
        <taxon>rosids</taxon>
        <taxon>fabids</taxon>
        <taxon>Fabales</taxon>
        <taxon>Fabaceae</taxon>
        <taxon>Papilionoideae</taxon>
        <taxon>50 kb inversion clade</taxon>
        <taxon>dalbergioids sensu lato</taxon>
        <taxon>Dalbergieae</taxon>
        <taxon>Pterocarpus clade</taxon>
        <taxon>Arachis</taxon>
    </lineage>
</organism>
<feature type="transmembrane region" description="Helical" evidence="7">
    <location>
        <begin position="378"/>
        <end position="400"/>
    </location>
</feature>
<dbReference type="InterPro" id="IPR004813">
    <property type="entry name" value="OPT"/>
</dbReference>
<feature type="signal peptide" evidence="8">
    <location>
        <begin position="1"/>
        <end position="20"/>
    </location>
</feature>
<keyword evidence="9" id="KW-1185">Reference proteome</keyword>
<evidence type="ECO:0000256" key="4">
    <source>
        <dbReference type="ARBA" id="ARBA00022692"/>
    </source>
</evidence>
<dbReference type="KEGG" id="adu:127741103"/>
<evidence type="ECO:0000256" key="7">
    <source>
        <dbReference type="SAM" id="Phobius"/>
    </source>
</evidence>
<reference evidence="10" key="3">
    <citation type="submission" date="2025-08" db="UniProtKB">
        <authorList>
            <consortium name="RefSeq"/>
        </authorList>
    </citation>
    <scope>IDENTIFICATION</scope>
</reference>